<keyword evidence="3" id="KW-1003">Cell membrane</keyword>
<keyword evidence="6 7" id="KW-0472">Membrane</keyword>
<protein>
    <submittedName>
        <fullName evidence="9">Carbohydrate ABC transporter membrane protein 2, CUT1 family</fullName>
    </submittedName>
</protein>
<feature type="transmembrane region" description="Helical" evidence="7">
    <location>
        <begin position="136"/>
        <end position="159"/>
    </location>
</feature>
<feature type="transmembrane region" description="Helical" evidence="7">
    <location>
        <begin position="103"/>
        <end position="124"/>
    </location>
</feature>
<dbReference type="Gene3D" id="1.10.3720.10">
    <property type="entry name" value="MetI-like"/>
    <property type="match status" value="1"/>
</dbReference>
<evidence type="ECO:0000256" key="7">
    <source>
        <dbReference type="RuleBase" id="RU363032"/>
    </source>
</evidence>
<comment type="similarity">
    <text evidence="7">Belongs to the binding-protein-dependent transport system permease family.</text>
</comment>
<keyword evidence="10" id="KW-1185">Reference proteome</keyword>
<dbReference type="STRING" id="946078.GA0070622_2777"/>
<evidence type="ECO:0000256" key="5">
    <source>
        <dbReference type="ARBA" id="ARBA00022989"/>
    </source>
</evidence>
<evidence type="ECO:0000256" key="3">
    <source>
        <dbReference type="ARBA" id="ARBA00022475"/>
    </source>
</evidence>
<dbReference type="PANTHER" id="PTHR43744">
    <property type="entry name" value="ABC TRANSPORTER PERMEASE PROTEIN MG189-RELATED-RELATED"/>
    <property type="match status" value="1"/>
</dbReference>
<evidence type="ECO:0000256" key="1">
    <source>
        <dbReference type="ARBA" id="ARBA00004651"/>
    </source>
</evidence>
<keyword evidence="2 7" id="KW-0813">Transport</keyword>
<evidence type="ECO:0000259" key="8">
    <source>
        <dbReference type="PROSITE" id="PS50928"/>
    </source>
</evidence>
<dbReference type="CDD" id="cd06261">
    <property type="entry name" value="TM_PBP2"/>
    <property type="match status" value="1"/>
</dbReference>
<name>A0A1A9B8A9_9ACTN</name>
<sequence>MKPRLLTHGVLLLGLAVMLYPVLWLVASSLRRGEDIFTSRGLWPDPATLDNYTTGWRGAGEVGFGRYLTNSLLVCAGAVVGNMIACSMAAYVFARLDFAFKKVLFAIMLATIMLPHHVTLVPQYGLFRALGWINTFLPLIVPKFLAVDAFFIFLMVQFIRSIPRELDEAAEVDGCGPIRIYWRVVLPLLTPALVTTAIFTFIWTYDDLFTQLIYLNDPARATVPIGLRTFLDATSSSNWGAMFAMSTVALLPAVVVFTFFQRRLVEGIAASGVKG</sequence>
<accession>A0A1A9B8A9</accession>
<feature type="transmembrane region" description="Helical" evidence="7">
    <location>
        <begin position="71"/>
        <end position="94"/>
    </location>
</feature>
<dbReference type="RefSeq" id="WP_245666251.1">
    <property type="nucleotide sequence ID" value="NZ_FLRH01000003.1"/>
</dbReference>
<reference evidence="10" key="1">
    <citation type="submission" date="2016-06" db="EMBL/GenBank/DDBJ databases">
        <authorList>
            <person name="Varghese N."/>
            <person name="Submissions Spin"/>
        </authorList>
    </citation>
    <scope>NUCLEOTIDE SEQUENCE [LARGE SCALE GENOMIC DNA]</scope>
    <source>
        <strain evidence="10">DSM 45794</strain>
    </source>
</reference>
<gene>
    <name evidence="9" type="ORF">GA0070622_2777</name>
</gene>
<evidence type="ECO:0000313" key="9">
    <source>
        <dbReference type="EMBL" id="SBT65770.1"/>
    </source>
</evidence>
<dbReference type="InterPro" id="IPR000515">
    <property type="entry name" value="MetI-like"/>
</dbReference>
<feature type="transmembrane region" description="Helical" evidence="7">
    <location>
        <begin position="180"/>
        <end position="205"/>
    </location>
</feature>
<evidence type="ECO:0000256" key="4">
    <source>
        <dbReference type="ARBA" id="ARBA00022692"/>
    </source>
</evidence>
<evidence type="ECO:0000256" key="6">
    <source>
        <dbReference type="ARBA" id="ARBA00023136"/>
    </source>
</evidence>
<feature type="transmembrane region" description="Helical" evidence="7">
    <location>
        <begin position="239"/>
        <end position="260"/>
    </location>
</feature>
<dbReference type="AlphaFoldDB" id="A0A1A9B8A9"/>
<dbReference type="SUPFAM" id="SSF161098">
    <property type="entry name" value="MetI-like"/>
    <property type="match status" value="1"/>
</dbReference>
<comment type="subcellular location">
    <subcellularLocation>
        <location evidence="1 7">Cell membrane</location>
        <topology evidence="1 7">Multi-pass membrane protein</topology>
    </subcellularLocation>
</comment>
<dbReference type="Proteomes" id="UP000199558">
    <property type="component" value="Unassembled WGS sequence"/>
</dbReference>
<dbReference type="InterPro" id="IPR035906">
    <property type="entry name" value="MetI-like_sf"/>
</dbReference>
<dbReference type="PANTHER" id="PTHR43744:SF6">
    <property type="entry name" value="ABC TRANSPORTER PERMEASE PROTEIN YESQ-RELATED"/>
    <property type="match status" value="1"/>
</dbReference>
<dbReference type="PROSITE" id="PS50928">
    <property type="entry name" value="ABC_TM1"/>
    <property type="match status" value="1"/>
</dbReference>
<evidence type="ECO:0000256" key="2">
    <source>
        <dbReference type="ARBA" id="ARBA00022448"/>
    </source>
</evidence>
<organism evidence="9 10">
    <name type="scientific">Micromonospora sediminicola</name>
    <dbReference type="NCBI Taxonomy" id="946078"/>
    <lineage>
        <taxon>Bacteria</taxon>
        <taxon>Bacillati</taxon>
        <taxon>Actinomycetota</taxon>
        <taxon>Actinomycetes</taxon>
        <taxon>Micromonosporales</taxon>
        <taxon>Micromonosporaceae</taxon>
        <taxon>Micromonospora</taxon>
    </lineage>
</organism>
<dbReference type="GO" id="GO:0005886">
    <property type="term" value="C:plasma membrane"/>
    <property type="evidence" value="ECO:0007669"/>
    <property type="project" value="UniProtKB-SubCell"/>
</dbReference>
<feature type="domain" description="ABC transmembrane type-1" evidence="8">
    <location>
        <begin position="68"/>
        <end position="260"/>
    </location>
</feature>
<evidence type="ECO:0000313" key="10">
    <source>
        <dbReference type="Proteomes" id="UP000199558"/>
    </source>
</evidence>
<dbReference type="Pfam" id="PF00528">
    <property type="entry name" value="BPD_transp_1"/>
    <property type="match status" value="1"/>
</dbReference>
<keyword evidence="5 7" id="KW-1133">Transmembrane helix</keyword>
<dbReference type="EMBL" id="FLRH01000003">
    <property type="protein sequence ID" value="SBT65770.1"/>
    <property type="molecule type" value="Genomic_DNA"/>
</dbReference>
<keyword evidence="4 7" id="KW-0812">Transmembrane</keyword>
<dbReference type="GO" id="GO:0055085">
    <property type="term" value="P:transmembrane transport"/>
    <property type="evidence" value="ECO:0007669"/>
    <property type="project" value="InterPro"/>
</dbReference>
<proteinExistence type="inferred from homology"/>